<dbReference type="SUPFAM" id="SSF57903">
    <property type="entry name" value="FYVE/PHD zinc finger"/>
    <property type="match status" value="3"/>
</dbReference>
<accession>A0A195E7Z8</accession>
<dbReference type="GO" id="GO:0006357">
    <property type="term" value="P:regulation of transcription by RNA polymerase II"/>
    <property type="evidence" value="ECO:0007669"/>
    <property type="project" value="InterPro"/>
</dbReference>
<evidence type="ECO:0000259" key="14">
    <source>
        <dbReference type="PROSITE" id="PS50827"/>
    </source>
</evidence>
<keyword evidence="4" id="KW-0862">Zinc</keyword>
<dbReference type="CDD" id="cd05509">
    <property type="entry name" value="Bromo_gcn5_like"/>
    <property type="match status" value="1"/>
</dbReference>
<dbReference type="InterPro" id="IPR043987">
    <property type="entry name" value="CCZ1/INTU/HSP4_longin_1"/>
</dbReference>
<sequence>MTGRGSKRRGRPPKSVVMERPKKFQYHLMKKPKYLQNKTAVALGGGAETPGSQPSTPTASRPTSPSVESEESSKRSTRNQRKSRSGRDRHSRKGGHAGSTGGAYQRRGYNPNVDYHDSEYHYGSDFGDESSEKSEPDEDPLPTDMESSESIDEPDPSSDSDFSLSSYSTTSGTPRKTLLAQQRPPSPEPLWLQNRELPPLVLSKSSDDLLVPKELVMPSLSIYEVLRHFRSLVRLSSFRFEDFCAALMCEDQTNLLAEIHIMLIKALLREEDSQQTHFGPLDQKDSVNVSLYFVDSMTWPEVLRSYVESDKGFDQNILQTLTTTEYPFTAIEDRIKVLQFLTDQFLITNPVREDLLHEGAMHYDDHCRVCHRLGDLLCCETCPAVFHLECVEPPLVDVPTEDWQCSTCKAHKVIGVADCIPDVEKNGSLCRQEHLGFDRHGRKYWFLTRRVFVESEDGEVWYYSTPLQLEELMLALDQNEMEVALYRELSDYKEEIVRQMELTETITNQFKGNKKSYIETENNLIQKIQKERQEKQEKEEEERKEKQRQEAEEMIRKMHESTDALDERTTVMTEQGETKISSDESIPATQVPEVIGETVEVDAEASNTTNTDKTTKTSTSTSSSEDIDEDTLEGEEKIGKDGKKHTIVTRSKTGSLQPRTFNMDDIKRRSMAPLSKEEQEKLDKGLKDSESDGNIRVTRQKAHQIASGTHLFKLGMDNNFKSYVNQYSTNPIALNKTQRNEERDKKRHLSHKFSLTQASEFKWVGSLTGTRALLVSTLRQTILQLESNIQASFMHINWPLLRKPWTTAVGSCVNPRDFARTLIVLQACIKSVVFASVWHDQLGHVKLQRVTALEREEKKRQDKKEKKEKEDEEERNRLFNFVKYTLGLKHQVWKQKGEEYRVHGQGGWLWVSSRRRHRVSDMTKTGLRVGPQKIMVQVKDQNGLKILALDPSTYEFLIKEYCPSKIENGIVKQEIKEEGVENDTIKQECDMENVKKEPTIDSKTNGVNSSPVKLESQVKQETKMNLSSIKSLFSVLAGMKIEKVFTPITEFEEININKALTTSGRLHYPKVAKKTKIDDFLARRTHLKFLEERKLLQSSIIFLNSIFLQAKAKEVSQTPNQKGGDGDCSEVDTENHEENDTDSTVGAGGDGPQQGLLSTPAGKQQQQMNKTAVTTLSPSSKEMLATITKRIQQVRLQYSTALKLCKNGSCYSRYCNMNNAKNNAVQVNTTQTITPNIIDTCYSPLCMRKARLKRDLIVLLRKANALNNNQSASLSSPQTSPVTSAKTEVPPDESKDAIKRDLESVVATNCNDEAVKMNTKDNVSSPKKIKLENEHTENSNVTTVTTSNVVTTTTTITTSQQTVKNTDGVTQEHSAVNRNSTTVSSETMTTTTNKNGAKTVIIVNRRGRTVQRSTFVKELHADGTERIYTATSTEGKLYLKKVVNTTADRKKKRTPVKYPLCSTFCTKNKQRSILVLPRHELRKLSRVGGKTPVQGFHHLAKANMSVWPYPCPRPLFKTCWLYRTVGLKSLAAAAIQLRILWACLRWDDMAAKPLSTDGKNQITTDTEIMSLEILKHRHVGQFLDRAQYLRRKVVIPLELPKQVREVTSIRSGLRKRKRPESPQSTKPQVTEEWVDEDKLELWEIKQYGDRLEKANAQIITRSRSDGTVKLVTKVPIPANPSSNKSQLTSLLTTPTQNKTFIGTRRIYMTKSADGTTKVVSGPTSILPKTPPTPGLSQQSVIRITPTSTNVSPVPQRVQILRGPDGKLQVRGLLPGQQLVQMPDGKLHVVNVSQTVGTTVAQSAQTNLTTSTTTSQTKTVTAVSTKVAATESTSVIKTSPNAKTTTSSPQQAQTPQSNYCVQTVQRVKSATMTLAPVSTAQGTKNAIVVTNVISSGGQVISGNPIMVATNANLVQQLASGKAHLTTIGNQVVIRNASNQIVHVNSPNGGFIVKGTVATNKQFLKTRLTENSHRRTYISTKIRLTRSLSYISKILYTENKFMLLALQTTPTSTVAQSSTNTSPTTTTATSTASATTTQSSATTPIPGSLEASLLVGQPPGTIIKCVTAQVISTAEGPRIVLQGLTGSDFTPQQLNMVQQQVKQQLLKAHAATGKQGVLGPTKIYLAVQPAQSSNNNQQQQSPTTQASSVANTPVPATPKQQQSISPSSTNEPQSAIETIPETPQATTPKSTEKPKVVVQQVGRVANVTEDDTQKANIANGQQPSSQSVKEGSDSSSNKFILTPDYIQQTIKNALKQENLNPEIEEKLLQLQRYQEKQMKGGVENSVTSNQTHNSPAATTPRPPSRKRPAPMPKLSEALDNESSPKNRSAKLKDSQEQRRKQQVFSRMQVLLFRHKELLKKDILKKRALLEKELQIDIQKDLSAELATRTKAERHKQDEVKVGSAKRKANAQVAQQVSPSNRSGSRPKKHKNQGNSTTPPGGSTTTTRIKKEKLYCLCRTPYDETKFYVGCDLCNNWFHGDCVGITEEMSKSLSEFVCTECRHARDTQELYCLCKQPYDESQFYICCDKCQDWFHGRCVGILQSEADNIDEYVCPNCQRNSSVNFANMKNLNAKDLDLLKKLIKQIQAHKSAWPFMEPVDPNEAPDYYKVIKEPMDLQTIELRINDRSYKKLSEFIGDMTKIFDNCRYYNPKESPFFKCAESLETYFVHKIKSLREKFSEGNAFYRIQRMETVVPVHVEKLKLSLGIDLKMMIVFVYDTAKCCKEEDDPAEAVMYFHPAWVSLTQRLALAGQLMGVYHFLSTSFSAPHSITLQGGKFVLKKFGQYVLAVGTDRNIHDWILERRADTLESLLKLFHCDLVQILESLNNDRNRFTEKLYQMFETYLPILQHSANLFSNIPVIKLPKSASNIFLEGMQVLQHCQEINGILGGALFYNNKIVSTQLGADLTKQIVITDPYRIKYNLLNLKAPAERIPTEFHLPIGVQLLQVYIERKQFAKLMQETNNERYYNSCLDTVTKKILQRKTLSKTGVKEPSGMKRDTSKIFTVPEEGELDSVNYSAPQYVSSVPLAINHESPIRRKQEIKSERPKGGVTAHPLTPSVCATPLKDVDRVLHGNAMLICSSESGGENEELRNSSKRDDDDIPDVVKEALRCKRLNKLRNATSKKKLMKKKDSDRKSMSLPDLTSSIKPRLNGIPRTHQPELDKILCKLNEASPDDHDSNSPRRKSRSNMRHSRTIVDPCYPVFRYDGLPVSQSLYEQYIASHCEELRDNGDGIHKHRGDDDNLQSRNLPSDLTSAKLQINSSRNSITRDAREECAKPGYDKSKQETYKRSMSLPLKPLNVVAEVSNGDDRRKSTSECGGVGSSFEFPQRRKLDGLQLTPLMSKLSLLADERTSGFCSRETTPSEFRDLSGFSGGVAVTTTTTTNQLIKQKLESVEKEASDGEDELDEDWVNKDEPAACLVKTELFLCGYQNMVLVLLMENGTANNPDLIHALWHTCVSTLGKLETRLQQCLEPLPSTENKELYSILSVDPQWDTVQRSGLWGVTELDIVSCLHDRFTQASNLTDIIVRTEDTVVYGNQSGGVEVFYQQAVAPSAFAALPTPADLMGTVALKAKRRLERDHGVVLL</sequence>
<feature type="compositionally biased region" description="Basic and acidic residues" evidence="11">
    <location>
        <begin position="2328"/>
        <end position="2337"/>
    </location>
</feature>
<dbReference type="Proteomes" id="UP000078492">
    <property type="component" value="Unassembled WGS sequence"/>
</dbReference>
<dbReference type="PROSITE" id="PS50014">
    <property type="entry name" value="BROMODOMAIN_2"/>
    <property type="match status" value="1"/>
</dbReference>
<dbReference type="InterPro" id="IPR001965">
    <property type="entry name" value="Znf_PHD"/>
</dbReference>
<dbReference type="EMBL" id="KQ979479">
    <property type="protein sequence ID" value="KYN21328.1"/>
    <property type="molecule type" value="Genomic_DNA"/>
</dbReference>
<feature type="domain" description="DDT" evidence="14">
    <location>
        <begin position="213"/>
        <end position="273"/>
    </location>
</feature>
<feature type="compositionally biased region" description="Low complexity" evidence="11">
    <location>
        <begin position="2128"/>
        <end position="2146"/>
    </location>
</feature>
<feature type="compositionally biased region" description="Low complexity" evidence="11">
    <location>
        <begin position="1843"/>
        <end position="1856"/>
    </location>
</feature>
<feature type="compositionally biased region" description="Polar residues" evidence="11">
    <location>
        <begin position="2282"/>
        <end position="2295"/>
    </location>
</feature>
<dbReference type="PROSITE" id="PS01359">
    <property type="entry name" value="ZF_PHD_1"/>
    <property type="match status" value="1"/>
</dbReference>
<dbReference type="Pfam" id="PF02791">
    <property type="entry name" value="DDT"/>
    <property type="match status" value="1"/>
</dbReference>
<feature type="compositionally biased region" description="Low complexity" evidence="11">
    <location>
        <begin position="54"/>
        <end position="67"/>
    </location>
</feature>
<protein>
    <recommendedName>
        <fullName evidence="17">Nucleosome-remodeling factor subunit NURF301</fullName>
    </recommendedName>
</protein>
<keyword evidence="8" id="KW-0539">Nucleus</keyword>
<dbReference type="InterPro" id="IPR018359">
    <property type="entry name" value="Bromodomain_CS"/>
</dbReference>
<dbReference type="Pfam" id="PF19033">
    <property type="entry name" value="Intu_longin_3"/>
    <property type="match status" value="1"/>
</dbReference>
<evidence type="ECO:0000313" key="16">
    <source>
        <dbReference type="Proteomes" id="UP000078492"/>
    </source>
</evidence>
<feature type="domain" description="PHD-type" evidence="13">
    <location>
        <begin position="2506"/>
        <end position="2557"/>
    </location>
</feature>
<feature type="compositionally biased region" description="Low complexity" evidence="11">
    <location>
        <begin position="606"/>
        <end position="624"/>
    </location>
</feature>
<feature type="compositionally biased region" description="Polar residues" evidence="11">
    <location>
        <begin position="1277"/>
        <end position="1286"/>
    </location>
</feature>
<keyword evidence="2" id="KW-0479">Metal-binding</keyword>
<dbReference type="InterPro" id="IPR043989">
    <property type="entry name" value="CCZ1/INTU/HSP4_longin_3"/>
</dbReference>
<dbReference type="FunFam" id="3.30.40.10:FF:000048">
    <property type="entry name" value="nucleosome-remodeling factor subunit BPTF isoform X1"/>
    <property type="match status" value="2"/>
</dbReference>
<evidence type="ECO:0000256" key="10">
    <source>
        <dbReference type="PROSITE-ProRule" id="PRU00146"/>
    </source>
</evidence>
<feature type="region of interest" description="Disordered" evidence="11">
    <location>
        <begin position="667"/>
        <end position="691"/>
    </location>
</feature>
<feature type="compositionally biased region" description="Basic residues" evidence="11">
    <location>
        <begin position="1"/>
        <end position="12"/>
    </location>
</feature>
<dbReference type="Pfam" id="PF00439">
    <property type="entry name" value="Bromodomain"/>
    <property type="match status" value="1"/>
</dbReference>
<dbReference type="PANTHER" id="PTHR45975:SF2">
    <property type="entry name" value="NUCLEOSOME-REMODELING FACTOR SUBUNIT BPTF"/>
    <property type="match status" value="1"/>
</dbReference>
<feature type="region of interest" description="Disordered" evidence="11">
    <location>
        <begin position="1115"/>
        <end position="1177"/>
    </location>
</feature>
<dbReference type="STRING" id="471704.A0A195E7Z8"/>
<dbReference type="Pfam" id="PF19031">
    <property type="entry name" value="Intu_longin_1"/>
    <property type="match status" value="1"/>
</dbReference>
<dbReference type="PROSITE" id="PS00633">
    <property type="entry name" value="BROMODOMAIN_1"/>
    <property type="match status" value="1"/>
</dbReference>
<dbReference type="Gene3D" id="1.20.920.10">
    <property type="entry name" value="Bromodomain-like"/>
    <property type="match status" value="1"/>
</dbReference>
<dbReference type="GO" id="GO:0016192">
    <property type="term" value="P:vesicle-mediated transport"/>
    <property type="evidence" value="ECO:0007669"/>
    <property type="project" value="InterPro"/>
</dbReference>
<keyword evidence="7" id="KW-0804">Transcription</keyword>
<evidence type="ECO:0000256" key="1">
    <source>
        <dbReference type="ARBA" id="ARBA00004123"/>
    </source>
</evidence>
<feature type="compositionally biased region" description="Low complexity" evidence="11">
    <location>
        <begin position="1380"/>
        <end position="1391"/>
    </location>
</feature>
<dbReference type="InterPro" id="IPR019786">
    <property type="entry name" value="Zinc_finger_PHD-type_CS"/>
</dbReference>
<feature type="compositionally biased region" description="Basic residues" evidence="11">
    <location>
        <begin position="3116"/>
        <end position="3125"/>
    </location>
</feature>
<dbReference type="Gene3D" id="3.30.40.10">
    <property type="entry name" value="Zinc/RING finger domain, C3HC4 (zinc finger)"/>
    <property type="match status" value="3"/>
</dbReference>
<dbReference type="CDD" id="cd15559">
    <property type="entry name" value="PHD1_BPTF"/>
    <property type="match status" value="1"/>
</dbReference>
<evidence type="ECO:0000256" key="7">
    <source>
        <dbReference type="ARBA" id="ARBA00023163"/>
    </source>
</evidence>
<dbReference type="InterPro" id="IPR011011">
    <property type="entry name" value="Znf_FYVE_PHD"/>
</dbReference>
<dbReference type="SMART" id="SM00297">
    <property type="entry name" value="BROMO"/>
    <property type="match status" value="1"/>
</dbReference>
<dbReference type="SMART" id="SM00249">
    <property type="entry name" value="PHD"/>
    <property type="match status" value="3"/>
</dbReference>
<keyword evidence="5" id="KW-0805">Transcription regulation</keyword>
<evidence type="ECO:0000256" key="3">
    <source>
        <dbReference type="ARBA" id="ARBA00022771"/>
    </source>
</evidence>
<feature type="region of interest" description="Disordered" evidence="11">
    <location>
        <begin position="2386"/>
        <end position="2443"/>
    </location>
</feature>
<feature type="domain" description="Bromo" evidence="12">
    <location>
        <begin position="2584"/>
        <end position="2654"/>
    </location>
</feature>
<dbReference type="SMART" id="SM00571">
    <property type="entry name" value="DDT"/>
    <property type="match status" value="1"/>
</dbReference>
<dbReference type="SUPFAM" id="SSF47370">
    <property type="entry name" value="Bromodomain"/>
    <property type="match status" value="1"/>
</dbReference>
<keyword evidence="6 9" id="KW-0103">Bromodomain</keyword>
<evidence type="ECO:0000256" key="8">
    <source>
        <dbReference type="ARBA" id="ARBA00023242"/>
    </source>
</evidence>
<dbReference type="GO" id="GO:0008270">
    <property type="term" value="F:zinc ion binding"/>
    <property type="evidence" value="ECO:0007669"/>
    <property type="project" value="UniProtKB-KW"/>
</dbReference>
<dbReference type="InterPro" id="IPR036427">
    <property type="entry name" value="Bromodomain-like_sf"/>
</dbReference>
<feature type="domain" description="PHD-type" evidence="13">
    <location>
        <begin position="364"/>
        <end position="411"/>
    </location>
</feature>
<evidence type="ECO:0000256" key="2">
    <source>
        <dbReference type="ARBA" id="ARBA00022723"/>
    </source>
</evidence>
<dbReference type="InterPro" id="IPR038028">
    <property type="entry name" value="BPTF"/>
</dbReference>
<feature type="compositionally biased region" description="Basic and acidic residues" evidence="11">
    <location>
        <begin position="3263"/>
        <end position="3283"/>
    </location>
</feature>
<keyword evidence="3 10" id="KW-0863">Zinc-finger</keyword>
<evidence type="ECO:0000313" key="15">
    <source>
        <dbReference type="EMBL" id="KYN21328.1"/>
    </source>
</evidence>
<dbReference type="InterPro" id="IPR019787">
    <property type="entry name" value="Znf_PHD-finger"/>
</dbReference>
<dbReference type="InterPro" id="IPR018501">
    <property type="entry name" value="DDT_dom"/>
</dbReference>
<proteinExistence type="predicted"/>
<feature type="region of interest" description="Disordered" evidence="11">
    <location>
        <begin position="2010"/>
        <end position="2041"/>
    </location>
</feature>
<evidence type="ECO:0000259" key="12">
    <source>
        <dbReference type="PROSITE" id="PS50014"/>
    </source>
</evidence>
<feature type="region of interest" description="Disordered" evidence="11">
    <location>
        <begin position="1"/>
        <end position="192"/>
    </location>
</feature>
<feature type="region of interest" description="Disordered" evidence="11">
    <location>
        <begin position="1713"/>
        <end position="1737"/>
    </location>
</feature>
<feature type="region of interest" description="Disordered" evidence="11">
    <location>
        <begin position="602"/>
        <end position="639"/>
    </location>
</feature>
<feature type="region of interest" description="Disordered" evidence="11">
    <location>
        <begin position="531"/>
        <end position="554"/>
    </location>
</feature>
<feature type="region of interest" description="Disordered" evidence="11">
    <location>
        <begin position="3116"/>
        <end position="3154"/>
    </location>
</feature>
<feature type="compositionally biased region" description="Basic residues" evidence="11">
    <location>
        <begin position="23"/>
        <end position="33"/>
    </location>
</feature>
<feature type="compositionally biased region" description="Polar residues" evidence="11">
    <location>
        <begin position="3241"/>
        <end position="3262"/>
    </location>
</feature>
<feature type="compositionally biased region" description="Basic and acidic residues" evidence="11">
    <location>
        <begin position="3085"/>
        <end position="3098"/>
    </location>
</feature>
<dbReference type="InterPro" id="IPR001487">
    <property type="entry name" value="Bromodomain"/>
</dbReference>
<feature type="compositionally biased region" description="Basic residues" evidence="11">
    <location>
        <begin position="3178"/>
        <end position="3187"/>
    </location>
</feature>
<evidence type="ECO:0000256" key="4">
    <source>
        <dbReference type="ARBA" id="ARBA00022833"/>
    </source>
</evidence>
<feature type="region of interest" description="Disordered" evidence="11">
    <location>
        <begin position="2276"/>
        <end position="2338"/>
    </location>
</feature>
<feature type="compositionally biased region" description="Acidic residues" evidence="11">
    <location>
        <begin position="135"/>
        <end position="158"/>
    </location>
</feature>
<feature type="compositionally biased region" description="Low complexity" evidence="11">
    <location>
        <begin position="2013"/>
        <end position="2041"/>
    </location>
</feature>
<dbReference type="PRINTS" id="PR00503">
    <property type="entry name" value="BROMODOMAIN"/>
</dbReference>
<feature type="compositionally biased region" description="Polar residues" evidence="11">
    <location>
        <begin position="1367"/>
        <end position="1379"/>
    </location>
</feature>
<dbReference type="InterPro" id="IPR028941">
    <property type="entry name" value="WHIM2_dom"/>
</dbReference>
<feature type="compositionally biased region" description="Basic and acidic residues" evidence="11">
    <location>
        <begin position="2386"/>
        <end position="2398"/>
    </location>
</feature>
<gene>
    <name evidence="15" type="ORF">ALC57_06253</name>
</gene>
<feature type="compositionally biased region" description="Basic and acidic residues" evidence="11">
    <location>
        <begin position="675"/>
        <end position="690"/>
    </location>
</feature>
<dbReference type="PROSITE" id="PS50827">
    <property type="entry name" value="DDT"/>
    <property type="match status" value="1"/>
</dbReference>
<evidence type="ECO:0000259" key="13">
    <source>
        <dbReference type="PROSITE" id="PS50016"/>
    </source>
</evidence>
<feature type="region of interest" description="Disordered" evidence="11">
    <location>
        <begin position="3167"/>
        <end position="3187"/>
    </location>
</feature>
<evidence type="ECO:0008006" key="17">
    <source>
        <dbReference type="Google" id="ProtNLM"/>
    </source>
</evidence>
<feature type="compositionally biased region" description="Basic and acidic residues" evidence="11">
    <location>
        <begin position="3228"/>
        <end position="3237"/>
    </location>
</feature>
<feature type="region of interest" description="Disordered" evidence="11">
    <location>
        <begin position="3079"/>
        <end position="3098"/>
    </location>
</feature>
<feature type="region of interest" description="Disordered" evidence="11">
    <location>
        <begin position="1609"/>
        <end position="1630"/>
    </location>
</feature>
<feature type="compositionally biased region" description="Polar residues" evidence="11">
    <location>
        <begin position="2409"/>
        <end position="2421"/>
    </location>
</feature>
<feature type="compositionally biased region" description="Polar residues" evidence="11">
    <location>
        <begin position="2212"/>
        <end position="2234"/>
    </location>
</feature>
<feature type="domain" description="PHD-type" evidence="13">
    <location>
        <begin position="2450"/>
        <end position="2501"/>
    </location>
</feature>
<reference evidence="15 16" key="1">
    <citation type="submission" date="2015-09" db="EMBL/GenBank/DDBJ databases">
        <title>Trachymyrmex cornetzi WGS genome.</title>
        <authorList>
            <person name="Nygaard S."/>
            <person name="Hu H."/>
            <person name="Boomsma J."/>
            <person name="Zhang G."/>
        </authorList>
    </citation>
    <scope>NUCLEOTIDE SEQUENCE [LARGE SCALE GENOMIC DNA]</scope>
    <source>
        <strain evidence="15">Tcor2-1</strain>
        <tissue evidence="15">Whole body</tissue>
    </source>
</reference>
<feature type="region of interest" description="Disordered" evidence="11">
    <location>
        <begin position="1363"/>
        <end position="1391"/>
    </location>
</feature>
<name>A0A195E7Z8_9HYME</name>
<comment type="subcellular location">
    <subcellularLocation>
        <location evidence="1">Nucleus</location>
    </subcellularLocation>
</comment>
<feature type="compositionally biased region" description="Polar residues" evidence="11">
    <location>
        <begin position="2156"/>
        <end position="2187"/>
    </location>
</feature>
<evidence type="ECO:0000256" key="5">
    <source>
        <dbReference type="ARBA" id="ARBA00023015"/>
    </source>
</evidence>
<feature type="compositionally biased region" description="Polar residues" evidence="11">
    <location>
        <begin position="1155"/>
        <end position="1177"/>
    </location>
</feature>
<feature type="region of interest" description="Disordered" evidence="11">
    <location>
        <begin position="1832"/>
        <end position="1856"/>
    </location>
</feature>
<dbReference type="GO" id="GO:0016589">
    <property type="term" value="C:NURF complex"/>
    <property type="evidence" value="ECO:0007669"/>
    <property type="project" value="InterPro"/>
</dbReference>
<dbReference type="PANTHER" id="PTHR45975">
    <property type="entry name" value="NUCLEOSOME-REMODELING FACTOR SUBUNIT BPTF"/>
    <property type="match status" value="1"/>
</dbReference>
<evidence type="ECO:0000256" key="6">
    <source>
        <dbReference type="ARBA" id="ARBA00023117"/>
    </source>
</evidence>
<dbReference type="Pfam" id="PF15613">
    <property type="entry name" value="WSD"/>
    <property type="match status" value="1"/>
</dbReference>
<dbReference type="CDD" id="cd15560">
    <property type="entry name" value="PHD2_3_BPTF"/>
    <property type="match status" value="2"/>
</dbReference>
<feature type="compositionally biased region" description="Polar residues" evidence="11">
    <location>
        <begin position="1713"/>
        <end position="1723"/>
    </location>
</feature>
<feature type="compositionally biased region" description="Low complexity" evidence="11">
    <location>
        <begin position="159"/>
        <end position="174"/>
    </location>
</feature>
<feature type="region of interest" description="Disordered" evidence="11">
    <location>
        <begin position="3228"/>
        <end position="3283"/>
    </location>
</feature>
<dbReference type="GO" id="GO:0000978">
    <property type="term" value="F:RNA polymerase II cis-regulatory region sequence-specific DNA binding"/>
    <property type="evidence" value="ECO:0007669"/>
    <property type="project" value="TreeGrafter"/>
</dbReference>
<evidence type="ECO:0000256" key="11">
    <source>
        <dbReference type="SAM" id="MobiDB-lite"/>
    </source>
</evidence>
<feature type="region of interest" description="Disordered" evidence="11">
    <location>
        <begin position="2128"/>
        <end position="2234"/>
    </location>
</feature>
<dbReference type="InterPro" id="IPR013083">
    <property type="entry name" value="Znf_RING/FYVE/PHD"/>
</dbReference>
<keyword evidence="16" id="KW-1185">Reference proteome</keyword>
<evidence type="ECO:0000256" key="9">
    <source>
        <dbReference type="PROSITE-ProRule" id="PRU00035"/>
    </source>
</evidence>
<feature type="region of interest" description="Disordered" evidence="11">
    <location>
        <begin position="1270"/>
        <end position="1294"/>
    </location>
</feature>
<dbReference type="PROSITE" id="PS50016">
    <property type="entry name" value="ZF_PHD_2"/>
    <property type="match status" value="3"/>
</dbReference>
<dbReference type="Pfam" id="PF00628">
    <property type="entry name" value="PHD"/>
    <property type="match status" value="3"/>
</dbReference>
<organism evidence="15 16">
    <name type="scientific">Trachymyrmex cornetzi</name>
    <dbReference type="NCBI Taxonomy" id="471704"/>
    <lineage>
        <taxon>Eukaryota</taxon>
        <taxon>Metazoa</taxon>
        <taxon>Ecdysozoa</taxon>
        <taxon>Arthropoda</taxon>
        <taxon>Hexapoda</taxon>
        <taxon>Insecta</taxon>
        <taxon>Pterygota</taxon>
        <taxon>Neoptera</taxon>
        <taxon>Endopterygota</taxon>
        <taxon>Hymenoptera</taxon>
        <taxon>Apocrita</taxon>
        <taxon>Aculeata</taxon>
        <taxon>Formicoidea</taxon>
        <taxon>Formicidae</taxon>
        <taxon>Myrmicinae</taxon>
        <taxon>Trachymyrmex</taxon>
    </lineage>
</organism>
<feature type="compositionally biased region" description="Basic residues" evidence="11">
    <location>
        <begin position="75"/>
        <end position="95"/>
    </location>
</feature>
<feature type="compositionally biased region" description="Low complexity" evidence="11">
    <location>
        <begin position="2433"/>
        <end position="2443"/>
    </location>
</feature>